<evidence type="ECO:0000313" key="2">
    <source>
        <dbReference type="Proteomes" id="UP001165960"/>
    </source>
</evidence>
<gene>
    <name evidence="1" type="ORF">DSO57_1003306</name>
</gene>
<dbReference type="Proteomes" id="UP001165960">
    <property type="component" value="Unassembled WGS sequence"/>
</dbReference>
<reference evidence="1" key="1">
    <citation type="submission" date="2022-04" db="EMBL/GenBank/DDBJ databases">
        <title>Genome of the entomopathogenic fungus Entomophthora muscae.</title>
        <authorList>
            <person name="Elya C."/>
            <person name="Lovett B.R."/>
            <person name="Lee E."/>
            <person name="Macias A.M."/>
            <person name="Hajek A.E."/>
            <person name="De Bivort B.L."/>
            <person name="Kasson M.T."/>
            <person name="De Fine Licht H.H."/>
            <person name="Stajich J.E."/>
        </authorList>
    </citation>
    <scope>NUCLEOTIDE SEQUENCE</scope>
    <source>
        <strain evidence="1">Berkeley</strain>
    </source>
</reference>
<proteinExistence type="predicted"/>
<sequence>MTPAAKPARTNDQSGQDGSLTSQTTVPENPKNDHEAANQTAEPDCKFTATSGFGPLNLSLSYQERSQNTRQTPLFVE</sequence>
<keyword evidence="2" id="KW-1185">Reference proteome</keyword>
<protein>
    <submittedName>
        <fullName evidence="1">Uncharacterized protein</fullName>
    </submittedName>
</protein>
<dbReference type="EMBL" id="QTSX02003558">
    <property type="protein sequence ID" value="KAJ9070843.1"/>
    <property type="molecule type" value="Genomic_DNA"/>
</dbReference>
<accession>A0ACC2T895</accession>
<comment type="caution">
    <text evidence="1">The sequence shown here is derived from an EMBL/GenBank/DDBJ whole genome shotgun (WGS) entry which is preliminary data.</text>
</comment>
<name>A0ACC2T895_9FUNG</name>
<evidence type="ECO:0000313" key="1">
    <source>
        <dbReference type="EMBL" id="KAJ9070843.1"/>
    </source>
</evidence>
<organism evidence="1 2">
    <name type="scientific">Entomophthora muscae</name>
    <dbReference type="NCBI Taxonomy" id="34485"/>
    <lineage>
        <taxon>Eukaryota</taxon>
        <taxon>Fungi</taxon>
        <taxon>Fungi incertae sedis</taxon>
        <taxon>Zoopagomycota</taxon>
        <taxon>Entomophthoromycotina</taxon>
        <taxon>Entomophthoromycetes</taxon>
        <taxon>Entomophthorales</taxon>
        <taxon>Entomophthoraceae</taxon>
        <taxon>Entomophthora</taxon>
    </lineage>
</organism>